<keyword evidence="3" id="KW-1185">Reference proteome</keyword>
<dbReference type="EMBL" id="JANUCP010000001">
    <property type="protein sequence ID" value="MCS3918335.1"/>
    <property type="molecule type" value="Genomic_DNA"/>
</dbReference>
<dbReference type="Gene3D" id="1.25.40.10">
    <property type="entry name" value="Tetratricopeptide repeat domain"/>
    <property type="match status" value="1"/>
</dbReference>
<evidence type="ECO:0008006" key="4">
    <source>
        <dbReference type="Google" id="ProtNLM"/>
    </source>
</evidence>
<evidence type="ECO:0000313" key="2">
    <source>
        <dbReference type="EMBL" id="MCS3918335.1"/>
    </source>
</evidence>
<dbReference type="RefSeq" id="WP_259094026.1">
    <property type="nucleotide sequence ID" value="NZ_CP130454.1"/>
</dbReference>
<keyword evidence="1" id="KW-0732">Signal</keyword>
<evidence type="ECO:0000313" key="3">
    <source>
        <dbReference type="Proteomes" id="UP001204798"/>
    </source>
</evidence>
<dbReference type="PANTHER" id="PTHR38731">
    <property type="entry name" value="LIPL45-RELATED LIPOPROTEIN-RELATED"/>
    <property type="match status" value="1"/>
</dbReference>
<dbReference type="Gene3D" id="2.60.40.10">
    <property type="entry name" value="Immunoglobulins"/>
    <property type="match status" value="1"/>
</dbReference>
<name>A0ABT2EK61_9BACT</name>
<comment type="caution">
    <text evidence="2">The sequence shown here is derived from an EMBL/GenBank/DDBJ whole genome shotgun (WGS) entry which is preliminary data.</text>
</comment>
<sequence length="326" mass="36234">MKRLFVSFVIAQVLLVAAAVKAENPAGVITEVKGQVQIKRAGKSVWQPAKVNMPVYAGDVLRTGSNGKVVVWTPTGRAQTLGPKKTVSINPVRVARDSLWREIWGSFVNRMKSTFSEENLTTVAAARALTSLPTKNRLVLLSPRNTKVLEERPTFVWTEVENAKGYRVTVGFFDGEKRVWEIVVNRNSLRYPDDAPELKPDKIYIWQVEAIGVPNASESAWFAVLHPAEARDIKFALQQLRNKAPDFVAYSLAAASFLESRGCYSEAISVLKAALKQSPHQPEPRFLLASLYETVRLPEHAQQTRAEARTGLPSVRSLGWQVAATR</sequence>
<dbReference type="InterPro" id="IPR011990">
    <property type="entry name" value="TPR-like_helical_dom_sf"/>
</dbReference>
<gene>
    <name evidence="2" type="ORF">M2350_000732</name>
</gene>
<evidence type="ECO:0000256" key="1">
    <source>
        <dbReference type="SAM" id="SignalP"/>
    </source>
</evidence>
<dbReference type="InterPro" id="IPR013783">
    <property type="entry name" value="Ig-like_fold"/>
</dbReference>
<feature type="signal peptide" evidence="1">
    <location>
        <begin position="1"/>
        <end position="22"/>
    </location>
</feature>
<dbReference type="SUPFAM" id="SSF48452">
    <property type="entry name" value="TPR-like"/>
    <property type="match status" value="1"/>
</dbReference>
<dbReference type="Proteomes" id="UP001204798">
    <property type="component" value="Unassembled WGS sequence"/>
</dbReference>
<proteinExistence type="predicted"/>
<accession>A0ABT2EK61</accession>
<reference evidence="2 3" key="1">
    <citation type="submission" date="2022-08" db="EMBL/GenBank/DDBJ databases">
        <title>Bacterial and archaeal communities from various locations to study Microbial Dark Matter (Phase II).</title>
        <authorList>
            <person name="Stepanauskas R."/>
        </authorList>
    </citation>
    <scope>NUCLEOTIDE SEQUENCE [LARGE SCALE GENOMIC DNA]</scope>
    <source>
        <strain evidence="2 3">PD1</strain>
    </source>
</reference>
<protein>
    <recommendedName>
        <fullName evidence="4">Tetratricopeptide repeat protein</fullName>
    </recommendedName>
</protein>
<organism evidence="2 3">
    <name type="scientific">Candidatus Fervidibacter sacchari</name>
    <dbReference type="NCBI Taxonomy" id="1448929"/>
    <lineage>
        <taxon>Bacteria</taxon>
        <taxon>Candidatus Fervidibacterota</taxon>
        <taxon>Candidatus Fervidibacter</taxon>
    </lineage>
</organism>
<feature type="chain" id="PRO_5045996142" description="Tetratricopeptide repeat protein" evidence="1">
    <location>
        <begin position="23"/>
        <end position="326"/>
    </location>
</feature>